<evidence type="ECO:0000313" key="4">
    <source>
        <dbReference type="Proteomes" id="UP000636505"/>
    </source>
</evidence>
<keyword evidence="2" id="KW-0812">Transmembrane</keyword>
<feature type="transmembrane region" description="Helical" evidence="2">
    <location>
        <begin position="112"/>
        <end position="135"/>
    </location>
</feature>
<dbReference type="EMBL" id="JADEXG010000009">
    <property type="protein sequence ID" value="MBE9076850.1"/>
    <property type="molecule type" value="Genomic_DNA"/>
</dbReference>
<evidence type="ECO:0000256" key="2">
    <source>
        <dbReference type="SAM" id="Phobius"/>
    </source>
</evidence>
<dbReference type="AlphaFoldDB" id="A0A8J7DMK3"/>
<keyword evidence="2" id="KW-1133">Transmembrane helix</keyword>
<feature type="transmembrane region" description="Helical" evidence="2">
    <location>
        <begin position="84"/>
        <end position="106"/>
    </location>
</feature>
<dbReference type="Proteomes" id="UP000636505">
    <property type="component" value="Unassembled WGS sequence"/>
</dbReference>
<sequence length="196" mass="21181">MSIEQTNQLILLILNAILMVLLSALLLGGAWTRQQALAIELKRLRRRQLSRSQSLDKSLPGLKQTRQQRQQLVQRYRWTHGGMVMLHCVLLLFTASLLALALRTLFPINGLIPLSLGLFALGTVGLLLGAGCVLVDLAQGSALGESLGASLSRAVGRLPASLTPLPTEPRSPQPKLRSKLTESKLADPKLPTAKSG</sequence>
<feature type="region of interest" description="Disordered" evidence="1">
    <location>
        <begin position="160"/>
        <end position="196"/>
    </location>
</feature>
<reference evidence="3" key="1">
    <citation type="submission" date="2020-10" db="EMBL/GenBank/DDBJ databases">
        <authorList>
            <person name="Castelo-Branco R."/>
            <person name="Eusebio N."/>
            <person name="Adriana R."/>
            <person name="Vieira A."/>
            <person name="Brugerolle De Fraissinette N."/>
            <person name="Rezende De Castro R."/>
            <person name="Schneider M.P."/>
            <person name="Vasconcelos V."/>
            <person name="Leao P.N."/>
        </authorList>
    </citation>
    <scope>NUCLEOTIDE SEQUENCE</scope>
    <source>
        <strain evidence="3">LEGE 07310</strain>
    </source>
</reference>
<evidence type="ECO:0000313" key="3">
    <source>
        <dbReference type="EMBL" id="MBE9076850.1"/>
    </source>
</evidence>
<feature type="transmembrane region" description="Helical" evidence="2">
    <location>
        <begin position="12"/>
        <end position="32"/>
    </location>
</feature>
<organism evidence="3 4">
    <name type="scientific">Vasconcelosia minhoensis LEGE 07310</name>
    <dbReference type="NCBI Taxonomy" id="915328"/>
    <lineage>
        <taxon>Bacteria</taxon>
        <taxon>Bacillati</taxon>
        <taxon>Cyanobacteriota</taxon>
        <taxon>Cyanophyceae</taxon>
        <taxon>Nodosilineales</taxon>
        <taxon>Cymatolegaceae</taxon>
        <taxon>Vasconcelosia</taxon>
        <taxon>Vasconcelosia minhoensis</taxon>
    </lineage>
</organism>
<evidence type="ECO:0000256" key="1">
    <source>
        <dbReference type="SAM" id="MobiDB-lite"/>
    </source>
</evidence>
<gene>
    <name evidence="3" type="ORF">IQ241_05995</name>
</gene>
<proteinExistence type="predicted"/>
<name>A0A8J7DMK3_9CYAN</name>
<accession>A0A8J7DMK3</accession>
<evidence type="ECO:0008006" key="5">
    <source>
        <dbReference type="Google" id="ProtNLM"/>
    </source>
</evidence>
<keyword evidence="2" id="KW-0472">Membrane</keyword>
<comment type="caution">
    <text evidence="3">The sequence shown here is derived from an EMBL/GenBank/DDBJ whole genome shotgun (WGS) entry which is preliminary data.</text>
</comment>
<protein>
    <recommendedName>
        <fullName evidence="5">DUF2721 domain-containing protein</fullName>
    </recommendedName>
</protein>
<keyword evidence="4" id="KW-1185">Reference proteome</keyword>